<dbReference type="PANTHER" id="PTHR16222">
    <property type="entry name" value="ADP-RIBOSYLGLYCOHYDROLASE"/>
    <property type="match status" value="1"/>
</dbReference>
<dbReference type="Pfam" id="PF03747">
    <property type="entry name" value="ADP_ribosyl_GH"/>
    <property type="match status" value="1"/>
</dbReference>
<dbReference type="InterPro" id="IPR005502">
    <property type="entry name" value="Ribosyl_crysJ1"/>
</dbReference>
<sequence>MLRAELSWPHRVRGAMVLAACGDALGAPFEGTDPVDRADIDDWMNRSTQLMAYTDDTASALVLADHLTRRHGTVGEDELADELAREWARDPDRGYGHGAARLFAELAHGRPWQRAAAELFDGQGSYGNGAAMRVAPVGLLPGLGLGAVAGRARRSAVVTHQHPQAVDGAVAQAVATALAALSTRDTPLDPDRIVTPIREHVDTAEFQAALRRLPALVNGGASSTQVAGEVGNGVSAIQSVPAALAAFLRHPDDIPAAIAFAIGMGGDTDTIASMTGALCGARRTERDVPVMWGLRLGGASRVWTAASALARLAQATPGPAAR</sequence>
<dbReference type="Proteomes" id="UP000280698">
    <property type="component" value="Unassembled WGS sequence"/>
</dbReference>
<comment type="similarity">
    <text evidence="1">Belongs to the ADP-ribosylglycohydrolase family.</text>
</comment>
<evidence type="ECO:0000256" key="1">
    <source>
        <dbReference type="ARBA" id="ARBA00010702"/>
    </source>
</evidence>
<evidence type="ECO:0000313" key="3">
    <source>
        <dbReference type="EMBL" id="RNL87117.1"/>
    </source>
</evidence>
<name>A0ABX9W912_9ACTN</name>
<accession>A0ABX9W912</accession>
<evidence type="ECO:0000313" key="4">
    <source>
        <dbReference type="Proteomes" id="UP000280698"/>
    </source>
</evidence>
<dbReference type="InterPro" id="IPR050792">
    <property type="entry name" value="ADP-ribosylglycohydrolase"/>
</dbReference>
<protein>
    <recommendedName>
        <fullName evidence="5">ADP-ribosylglycohydrolase</fullName>
    </recommendedName>
</protein>
<keyword evidence="4" id="KW-1185">Reference proteome</keyword>
<reference evidence="3 4" key="1">
    <citation type="submission" date="2018-11" db="EMBL/GenBank/DDBJ databases">
        <title>Micromonospora sp. PPF5-17, a new actinomycetes isolated from a hot spring soil.</title>
        <authorList>
            <person name="Thawai C."/>
        </authorList>
    </citation>
    <scope>NUCLEOTIDE SEQUENCE [LARGE SCALE GENOMIC DNA]</scope>
    <source>
        <strain evidence="3 4">PPF5-17</strain>
    </source>
</reference>
<dbReference type="SUPFAM" id="SSF101478">
    <property type="entry name" value="ADP-ribosylglycohydrolase"/>
    <property type="match status" value="1"/>
</dbReference>
<dbReference type="Gene3D" id="1.10.4080.10">
    <property type="entry name" value="ADP-ribosylation/Crystallin J1"/>
    <property type="match status" value="1"/>
</dbReference>
<evidence type="ECO:0008006" key="5">
    <source>
        <dbReference type="Google" id="ProtNLM"/>
    </source>
</evidence>
<dbReference type="InterPro" id="IPR036705">
    <property type="entry name" value="Ribosyl_crysJ1_sf"/>
</dbReference>
<gene>
    <name evidence="3" type="ORF">EFE23_26815</name>
</gene>
<organism evidence="3 4">
    <name type="scientific">Micromonospora solifontis</name>
    <dbReference type="NCBI Taxonomy" id="2487138"/>
    <lineage>
        <taxon>Bacteria</taxon>
        <taxon>Bacillati</taxon>
        <taxon>Actinomycetota</taxon>
        <taxon>Actinomycetes</taxon>
        <taxon>Micromonosporales</taxon>
        <taxon>Micromonosporaceae</taxon>
        <taxon>Micromonospora</taxon>
    </lineage>
</organism>
<dbReference type="EMBL" id="RJLN01000144">
    <property type="protein sequence ID" value="RNL87117.1"/>
    <property type="molecule type" value="Genomic_DNA"/>
</dbReference>
<proteinExistence type="inferred from homology"/>
<keyword evidence="2" id="KW-0378">Hydrolase</keyword>
<comment type="caution">
    <text evidence="3">The sequence shown here is derived from an EMBL/GenBank/DDBJ whole genome shotgun (WGS) entry which is preliminary data.</text>
</comment>
<evidence type="ECO:0000256" key="2">
    <source>
        <dbReference type="ARBA" id="ARBA00022801"/>
    </source>
</evidence>
<dbReference type="PANTHER" id="PTHR16222:SF24">
    <property type="entry name" value="ADP-RIBOSYLHYDROLASE ARH3"/>
    <property type="match status" value="1"/>
</dbReference>